<evidence type="ECO:0000313" key="2">
    <source>
        <dbReference type="EMBL" id="MBZ5749292.1"/>
    </source>
</evidence>
<evidence type="ECO:0000313" key="3">
    <source>
        <dbReference type="Proteomes" id="UP001165287"/>
    </source>
</evidence>
<proteinExistence type="predicted"/>
<comment type="caution">
    <text evidence="2">The sequence shown here is derived from an EMBL/GenBank/DDBJ whole genome shotgun (WGS) entry which is preliminary data.</text>
</comment>
<organism evidence="2 3">
    <name type="scientific">Metabacillus rhizolycopersici</name>
    <dbReference type="NCBI Taxonomy" id="2875709"/>
    <lineage>
        <taxon>Bacteria</taxon>
        <taxon>Bacillati</taxon>
        <taxon>Bacillota</taxon>
        <taxon>Bacilli</taxon>
        <taxon>Bacillales</taxon>
        <taxon>Bacillaceae</taxon>
        <taxon>Metabacillus</taxon>
    </lineage>
</organism>
<protein>
    <recommendedName>
        <fullName evidence="4">DUF4025 domain-containing protein</fullName>
    </recommendedName>
</protein>
<keyword evidence="3" id="KW-1185">Reference proteome</keyword>
<dbReference type="Proteomes" id="UP001165287">
    <property type="component" value="Unassembled WGS sequence"/>
</dbReference>
<evidence type="ECO:0008006" key="4">
    <source>
        <dbReference type="Google" id="ProtNLM"/>
    </source>
</evidence>
<dbReference type="RefSeq" id="WP_224136902.1">
    <property type="nucleotide sequence ID" value="NZ_JAIQUM010000004.1"/>
</dbReference>
<feature type="region of interest" description="Disordered" evidence="1">
    <location>
        <begin position="1"/>
        <end position="21"/>
    </location>
</feature>
<gene>
    <name evidence="2" type="ORF">K9V48_03300</name>
</gene>
<evidence type="ECO:0000256" key="1">
    <source>
        <dbReference type="SAM" id="MobiDB-lite"/>
    </source>
</evidence>
<dbReference type="EMBL" id="JAIQUM010000004">
    <property type="protein sequence ID" value="MBZ5749292.1"/>
    <property type="molecule type" value="Genomic_DNA"/>
</dbReference>
<accession>A0ABS7UMI1</accession>
<name>A0ABS7UMI1_9BACI</name>
<sequence length="60" mass="6842">MAEENNLTHVPNREQITLQTDRTFPIQKNIDGDSVNEHRNIEAANSLIAEKEIGQQNENL</sequence>
<reference evidence="2" key="1">
    <citation type="submission" date="2024-05" db="EMBL/GenBank/DDBJ databases">
        <title>Metabacillus sp. nov., isolated from the rhizosphere soil of tomato plants.</title>
        <authorList>
            <person name="Ma R."/>
        </authorList>
    </citation>
    <scope>NUCLEOTIDE SEQUENCE</scope>
    <source>
        <strain evidence="2">DBTR6</strain>
    </source>
</reference>